<dbReference type="HOGENOM" id="CLU_1587658_0_0_1"/>
<evidence type="ECO:0000256" key="1">
    <source>
        <dbReference type="SAM" id="Coils"/>
    </source>
</evidence>
<name>L2GW13_VAVCU</name>
<protein>
    <submittedName>
        <fullName evidence="2">Uncharacterized protein</fullName>
    </submittedName>
</protein>
<dbReference type="RefSeq" id="XP_008073682.1">
    <property type="nucleotide sequence ID" value="XM_008075491.1"/>
</dbReference>
<keyword evidence="1" id="KW-0175">Coiled coil</keyword>
<evidence type="ECO:0000313" key="2">
    <source>
        <dbReference type="EMBL" id="ELA47819.1"/>
    </source>
</evidence>
<dbReference type="InParanoid" id="L2GW13"/>
<organism evidence="2 3">
    <name type="scientific">Vavraia culicis (isolate floridensis)</name>
    <name type="common">Microsporidian parasite</name>
    <dbReference type="NCBI Taxonomy" id="948595"/>
    <lineage>
        <taxon>Eukaryota</taxon>
        <taxon>Fungi</taxon>
        <taxon>Fungi incertae sedis</taxon>
        <taxon>Microsporidia</taxon>
        <taxon>Pleistophoridae</taxon>
        <taxon>Vavraia</taxon>
    </lineage>
</organism>
<proteinExistence type="predicted"/>
<accession>L2GW13</accession>
<reference evidence="3" key="1">
    <citation type="submission" date="2011-03" db="EMBL/GenBank/DDBJ databases">
        <title>The genome sequence of Vavraia culicis strain floridensis.</title>
        <authorList>
            <consortium name="The Broad Institute Genome Sequencing Platform"/>
            <person name="Cuomo C."/>
            <person name="Becnel J."/>
            <person name="Sanscrainte N."/>
            <person name="Young S.K."/>
            <person name="Zeng Q."/>
            <person name="Gargeya S."/>
            <person name="Fitzgerald M."/>
            <person name="Haas B."/>
            <person name="Abouelleil A."/>
            <person name="Alvarado L."/>
            <person name="Arachchi H.M."/>
            <person name="Berlin A."/>
            <person name="Chapman S.B."/>
            <person name="Gearin G."/>
            <person name="Goldberg J."/>
            <person name="Griggs A."/>
            <person name="Gujja S."/>
            <person name="Hansen M."/>
            <person name="Heiman D."/>
            <person name="Howarth C."/>
            <person name="Larimer J."/>
            <person name="Lui A."/>
            <person name="MacDonald P.J.P."/>
            <person name="McCowen C."/>
            <person name="Montmayeur A."/>
            <person name="Murphy C."/>
            <person name="Neiman D."/>
            <person name="Pearson M."/>
            <person name="Priest M."/>
            <person name="Roberts A."/>
            <person name="Saif S."/>
            <person name="Shea T."/>
            <person name="Sisk P."/>
            <person name="Stolte C."/>
            <person name="Sykes S."/>
            <person name="Wortman J."/>
            <person name="Nusbaum C."/>
            <person name="Birren B."/>
        </authorList>
    </citation>
    <scope>NUCLEOTIDE SEQUENCE [LARGE SCALE GENOMIC DNA]</scope>
    <source>
        <strain evidence="3">floridensis</strain>
    </source>
</reference>
<evidence type="ECO:0000313" key="3">
    <source>
        <dbReference type="Proteomes" id="UP000011081"/>
    </source>
</evidence>
<keyword evidence="3" id="KW-1185">Reference proteome</keyword>
<feature type="coiled-coil region" evidence="1">
    <location>
        <begin position="69"/>
        <end position="129"/>
    </location>
</feature>
<sequence>MAKATRNNWYKILTPMKVQISTDQLDEILVSLQEQLSPLTRTKLKLFKTLRKIIVANTEIIIPASETELADKEEIRDQMIEKLAITRRELPLKCAQEIEEHYKKLEKDLEQVMMEEEEKENEYNVIENVPVDYTYLRDINESVPDIICKFERAMSVVEDASKNGKECEASPEDVAILYFFKS</sequence>
<gene>
    <name evidence="2" type="ORF">VCUG_00661</name>
</gene>
<dbReference type="OMA" id="IICKFER"/>
<dbReference type="VEuPathDB" id="MicrosporidiaDB:VCUG_00661"/>
<dbReference type="OrthoDB" id="10384384at2759"/>
<dbReference type="Proteomes" id="UP000011081">
    <property type="component" value="Unassembled WGS sequence"/>
</dbReference>
<dbReference type="GeneID" id="19878546"/>
<dbReference type="AlphaFoldDB" id="L2GW13"/>
<dbReference type="EMBL" id="GL877411">
    <property type="protein sequence ID" value="ELA47819.1"/>
    <property type="molecule type" value="Genomic_DNA"/>
</dbReference>